<evidence type="ECO:0000256" key="2">
    <source>
        <dbReference type="SAM" id="MobiDB-lite"/>
    </source>
</evidence>
<dbReference type="EMBL" id="JASCIS010000002">
    <property type="protein sequence ID" value="MDI3417477.1"/>
    <property type="molecule type" value="Genomic_DNA"/>
</dbReference>
<reference evidence="4 5" key="1">
    <citation type="submission" date="2023-05" db="EMBL/GenBank/DDBJ databases">
        <title>Draft genome sequence of Streptomyces sp. B-S-A12 isolated from a cave soil in Thailand.</title>
        <authorList>
            <person name="Chamroensaksri N."/>
            <person name="Muangham S."/>
        </authorList>
    </citation>
    <scope>NUCLEOTIDE SEQUENCE [LARGE SCALE GENOMIC DNA]</scope>
    <source>
        <strain evidence="4 5">B-S-A12</strain>
    </source>
</reference>
<dbReference type="InterPro" id="IPR050966">
    <property type="entry name" value="Glutamyl_endopeptidase"/>
</dbReference>
<dbReference type="Gene3D" id="2.40.10.10">
    <property type="entry name" value="Trypsin-like serine proteases"/>
    <property type="match status" value="2"/>
</dbReference>
<evidence type="ECO:0000256" key="3">
    <source>
        <dbReference type="SAM" id="SignalP"/>
    </source>
</evidence>
<sequence>MHRIVPPALAVASVAAVVAAGALAGPAIREAALTEVTFTAAERRDTLAYWTPDRMREVGANAPLGHDSAAVRPWGGPEMRTVGRLFFTDEKGVDSYCTATSVRGRNRSTVMTAGHCVQLPASPGNHHTNMVFVPGYGEKSGEKNGDRSRAESGEKSRAESGENRLPYGVFVIRAVVMPRSWEQDATTDVAAVVVDPRSGKALADTVGGQQLAVGRKPGGKVTVFGYPDSREERGERLMHCSGTTSATPDGKQSVPCPMEGGSSGGPWLAGFDAKSGRGALVSVNSFGDAEEGSSVMEGEVLGPLAGQVHARAERL</sequence>
<evidence type="ECO:0000313" key="4">
    <source>
        <dbReference type="EMBL" id="MDI3417477.1"/>
    </source>
</evidence>
<dbReference type="RefSeq" id="WP_282533391.1">
    <property type="nucleotide sequence ID" value="NZ_JASCIS010000002.1"/>
</dbReference>
<accession>A0ABT6SS65</accession>
<keyword evidence="1 3" id="KW-0732">Signal</keyword>
<feature type="chain" id="PRO_5045604724" evidence="3">
    <location>
        <begin position="25"/>
        <end position="315"/>
    </location>
</feature>
<dbReference type="InterPro" id="IPR018114">
    <property type="entry name" value="TRYPSIN_HIS"/>
</dbReference>
<name>A0ABT6SS65_9ACTN</name>
<comment type="caution">
    <text evidence="4">The sequence shown here is derived from an EMBL/GenBank/DDBJ whole genome shotgun (WGS) entry which is preliminary data.</text>
</comment>
<dbReference type="SUPFAM" id="SSF50494">
    <property type="entry name" value="Trypsin-like serine proteases"/>
    <property type="match status" value="1"/>
</dbReference>
<feature type="compositionally biased region" description="Basic and acidic residues" evidence="2">
    <location>
        <begin position="139"/>
        <end position="161"/>
    </location>
</feature>
<feature type="signal peptide" evidence="3">
    <location>
        <begin position="1"/>
        <end position="24"/>
    </location>
</feature>
<organism evidence="4 5">
    <name type="scientific">Streptomyces luteolus</name>
    <dbReference type="NCBI Taxonomy" id="3043615"/>
    <lineage>
        <taxon>Bacteria</taxon>
        <taxon>Bacillati</taxon>
        <taxon>Actinomycetota</taxon>
        <taxon>Actinomycetes</taxon>
        <taxon>Kitasatosporales</taxon>
        <taxon>Streptomycetaceae</taxon>
        <taxon>Streptomyces</taxon>
    </lineage>
</organism>
<dbReference type="Pfam" id="PF13365">
    <property type="entry name" value="Trypsin_2"/>
    <property type="match status" value="1"/>
</dbReference>
<dbReference type="PROSITE" id="PS00134">
    <property type="entry name" value="TRYPSIN_HIS"/>
    <property type="match status" value="1"/>
</dbReference>
<evidence type="ECO:0000256" key="1">
    <source>
        <dbReference type="ARBA" id="ARBA00022729"/>
    </source>
</evidence>
<evidence type="ECO:0000313" key="5">
    <source>
        <dbReference type="Proteomes" id="UP001237105"/>
    </source>
</evidence>
<keyword evidence="5" id="KW-1185">Reference proteome</keyword>
<feature type="region of interest" description="Disordered" evidence="2">
    <location>
        <begin position="241"/>
        <end position="261"/>
    </location>
</feature>
<dbReference type="InterPro" id="IPR043504">
    <property type="entry name" value="Peptidase_S1_PA_chymotrypsin"/>
</dbReference>
<dbReference type="Proteomes" id="UP001237105">
    <property type="component" value="Unassembled WGS sequence"/>
</dbReference>
<protein>
    <submittedName>
        <fullName evidence="4">Trypsin-like peptidase domain-containing protein</fullName>
    </submittedName>
</protein>
<feature type="region of interest" description="Disordered" evidence="2">
    <location>
        <begin position="134"/>
        <end position="161"/>
    </location>
</feature>
<proteinExistence type="predicted"/>
<dbReference type="InterPro" id="IPR009003">
    <property type="entry name" value="Peptidase_S1_PA"/>
</dbReference>
<dbReference type="PANTHER" id="PTHR15462">
    <property type="entry name" value="SERINE PROTEASE"/>
    <property type="match status" value="1"/>
</dbReference>
<gene>
    <name evidence="4" type="ORF">QIT00_02675</name>
</gene>